<dbReference type="AlphaFoldDB" id="A0A1B7JQL3"/>
<evidence type="ECO:0000313" key="2">
    <source>
        <dbReference type="Proteomes" id="UP000078224"/>
    </source>
</evidence>
<dbReference type="PANTHER" id="PTHR40266">
    <property type="entry name" value="TOXIN HIGB-1"/>
    <property type="match status" value="1"/>
</dbReference>
<keyword evidence="2" id="KW-1185">Reference proteome</keyword>
<reference evidence="1 2" key="1">
    <citation type="submission" date="2016-04" db="EMBL/GenBank/DDBJ databases">
        <title>ATOL: Assembling a taxonomically balanced genome-scale reconstruction of the evolutionary history of the Enterobacteriaceae.</title>
        <authorList>
            <person name="Plunkett G.III."/>
            <person name="Neeno-Eckwall E.C."/>
            <person name="Glasner J.D."/>
            <person name="Perna N.T."/>
        </authorList>
    </citation>
    <scope>NUCLEOTIDE SEQUENCE [LARGE SCALE GENOMIC DNA]</scope>
    <source>
        <strain evidence="1 2">ATCC 35613</strain>
    </source>
</reference>
<accession>A0A1B7JQL3</accession>
<dbReference type="EMBL" id="LXEW01000038">
    <property type="protein sequence ID" value="OAT50196.1"/>
    <property type="molecule type" value="Genomic_DNA"/>
</dbReference>
<name>A0A1B7JQL3_9GAMM</name>
<organism evidence="1 2">
    <name type="scientific">Providencia heimbachae ATCC 35613</name>
    <dbReference type="NCBI Taxonomy" id="1354272"/>
    <lineage>
        <taxon>Bacteria</taxon>
        <taxon>Pseudomonadati</taxon>
        <taxon>Pseudomonadota</taxon>
        <taxon>Gammaproteobacteria</taxon>
        <taxon>Enterobacterales</taxon>
        <taxon>Morganellaceae</taxon>
        <taxon>Providencia</taxon>
    </lineage>
</organism>
<dbReference type="PANTHER" id="PTHR40266:SF2">
    <property type="entry name" value="TOXIN HIGB-1"/>
    <property type="match status" value="1"/>
</dbReference>
<evidence type="ECO:0000313" key="1">
    <source>
        <dbReference type="EMBL" id="OAT50196.1"/>
    </source>
</evidence>
<dbReference type="Gene3D" id="3.30.2310.20">
    <property type="entry name" value="RelE-like"/>
    <property type="match status" value="1"/>
</dbReference>
<dbReference type="PATRIC" id="fig|1354272.4.peg.2809"/>
<protein>
    <submittedName>
        <fullName evidence="1">HigB family toxin protein</fullName>
    </submittedName>
</protein>
<sequence>MIKSFKHKGIERFFKTGITSGIQVKHITKLRIQLTALNTAKKPNDMSAPSWKLHQLKGADLQNHWSISVNGNWRLTFKFEGENVILVDYQDYH</sequence>
<dbReference type="RefSeq" id="WP_068909369.1">
    <property type="nucleotide sequence ID" value="NZ_LXEW01000038.1"/>
</dbReference>
<dbReference type="Proteomes" id="UP000078224">
    <property type="component" value="Unassembled WGS sequence"/>
</dbReference>
<proteinExistence type="predicted"/>
<comment type="caution">
    <text evidence="1">The sequence shown here is derived from an EMBL/GenBank/DDBJ whole genome shotgun (WGS) entry which is preliminary data.</text>
</comment>
<dbReference type="InterPro" id="IPR035093">
    <property type="entry name" value="RelE/ParE_toxin_dom_sf"/>
</dbReference>
<dbReference type="OrthoDB" id="9801102at2"/>
<gene>
    <name evidence="1" type="ORF">M998_2753</name>
</gene>
<dbReference type="Pfam" id="PF05015">
    <property type="entry name" value="HigB-like_toxin"/>
    <property type="match status" value="1"/>
</dbReference>
<dbReference type="InterPro" id="IPR007711">
    <property type="entry name" value="HigB-1"/>
</dbReference>
<dbReference type="SUPFAM" id="SSF143011">
    <property type="entry name" value="RelE-like"/>
    <property type="match status" value="1"/>
</dbReference>